<evidence type="ECO:0000256" key="6">
    <source>
        <dbReference type="ARBA" id="ARBA00023159"/>
    </source>
</evidence>
<dbReference type="InterPro" id="IPR013083">
    <property type="entry name" value="Znf_RING/FYVE/PHD"/>
</dbReference>
<evidence type="ECO:0000256" key="12">
    <source>
        <dbReference type="SAM" id="MobiDB-lite"/>
    </source>
</evidence>
<sequence length="340" mass="37185">MAAGTTTEVREREFVKLVKVLEKKMEQSRGMVTGSHERNKLVSVRRGSDSGSKPLKNLNGQSCQLCGDTVGLTAAGDVFVACHECGFPLCQSCYEYELKDVSQSCPQCKTRFTSHQEGAEMEGDDDEDDADDLDNEINYGQGNNAEAGLQWEEDADLSSSSGHDSQIPQPHLANGQLMSGEIPCATSGPMGQSEKVHSLPYADPKQPGPESDEEIRRVPEIGGESAGTSTSRPDAGSTAGPERVQGTGEGQKKRGRSPADKENKRLKRLLRNRVSAQQARERKKAYLIDLETRVKDLEKKNSELKERLSTLQNENQMLRQILKNTTASRRGSNSGTNNAE</sequence>
<evidence type="ECO:0000256" key="4">
    <source>
        <dbReference type="ARBA" id="ARBA00023015"/>
    </source>
</evidence>
<dbReference type="Gene3D" id="3.30.40.10">
    <property type="entry name" value="Zinc/RING finger domain, C3HC4 (zinc finger)"/>
    <property type="match status" value="1"/>
</dbReference>
<dbReference type="AlphaFoldDB" id="A0A371FGT2"/>
<keyword evidence="11" id="KW-0863">Zinc-finger</keyword>
<evidence type="ECO:0000259" key="13">
    <source>
        <dbReference type="PROSITE" id="PS50089"/>
    </source>
</evidence>
<gene>
    <name evidence="15" type="primary">HY5</name>
    <name evidence="15" type="ORF">CR513_42423</name>
</gene>
<accession>A0A371FGT2</accession>
<dbReference type="Pfam" id="PF00170">
    <property type="entry name" value="bZIP_1"/>
    <property type="match status" value="1"/>
</dbReference>
<comment type="subcellular location">
    <subcellularLocation>
        <location evidence="1">Nucleus</location>
    </subcellularLocation>
</comment>
<dbReference type="PROSITE" id="PS50217">
    <property type="entry name" value="BZIP"/>
    <property type="match status" value="1"/>
</dbReference>
<dbReference type="GO" id="GO:0003677">
    <property type="term" value="F:DNA binding"/>
    <property type="evidence" value="ECO:0007669"/>
    <property type="project" value="UniProtKB-KW"/>
</dbReference>
<evidence type="ECO:0000256" key="8">
    <source>
        <dbReference type="ARBA" id="ARBA00023242"/>
    </source>
</evidence>
<keyword evidence="5" id="KW-0238">DNA-binding</keyword>
<keyword evidence="16" id="KW-1185">Reference proteome</keyword>
<dbReference type="STRING" id="157652.A0A371FGT2"/>
<dbReference type="PROSITE" id="PS00036">
    <property type="entry name" value="BZIP_BASIC"/>
    <property type="match status" value="1"/>
</dbReference>
<dbReference type="InterPro" id="IPR027934">
    <property type="entry name" value="CES_Znf_RING"/>
</dbReference>
<dbReference type="OrthoDB" id="674948at2759"/>
<feature type="compositionally biased region" description="Polar residues" evidence="12">
    <location>
        <begin position="157"/>
        <end position="168"/>
    </location>
</feature>
<dbReference type="InterPro" id="IPR046347">
    <property type="entry name" value="bZIP_sf"/>
</dbReference>
<dbReference type="Pfam" id="PF14569">
    <property type="entry name" value="zf-UDP"/>
    <property type="match status" value="1"/>
</dbReference>
<keyword evidence="8" id="KW-0539">Nucleus</keyword>
<dbReference type="SUPFAM" id="SSF57959">
    <property type="entry name" value="Leucine zipper domain"/>
    <property type="match status" value="1"/>
</dbReference>
<feature type="region of interest" description="Disordered" evidence="12">
    <location>
        <begin position="28"/>
        <end position="53"/>
    </location>
</feature>
<keyword evidence="11" id="KW-0479">Metal-binding</keyword>
<dbReference type="PROSITE" id="PS50089">
    <property type="entry name" value="ZF_RING_2"/>
    <property type="match status" value="1"/>
</dbReference>
<dbReference type="EMBL" id="QJKJ01009165">
    <property type="protein sequence ID" value="RDX77450.1"/>
    <property type="molecule type" value="Genomic_DNA"/>
</dbReference>
<feature type="region of interest" description="Disordered" evidence="12">
    <location>
        <begin position="114"/>
        <end position="282"/>
    </location>
</feature>
<evidence type="ECO:0000256" key="5">
    <source>
        <dbReference type="ARBA" id="ARBA00023125"/>
    </source>
</evidence>
<keyword evidence="6" id="KW-0010">Activator</keyword>
<name>A0A371FGT2_MUCPR</name>
<evidence type="ECO:0000256" key="9">
    <source>
        <dbReference type="ARBA" id="ARBA00070194"/>
    </source>
</evidence>
<evidence type="ECO:0000259" key="14">
    <source>
        <dbReference type="PROSITE" id="PS50217"/>
    </source>
</evidence>
<evidence type="ECO:0000256" key="7">
    <source>
        <dbReference type="ARBA" id="ARBA00023163"/>
    </source>
</evidence>
<organism evidence="15 16">
    <name type="scientific">Mucuna pruriens</name>
    <name type="common">Velvet bean</name>
    <name type="synonym">Dolichos pruriens</name>
    <dbReference type="NCBI Taxonomy" id="157652"/>
    <lineage>
        <taxon>Eukaryota</taxon>
        <taxon>Viridiplantae</taxon>
        <taxon>Streptophyta</taxon>
        <taxon>Embryophyta</taxon>
        <taxon>Tracheophyta</taxon>
        <taxon>Spermatophyta</taxon>
        <taxon>Magnoliopsida</taxon>
        <taxon>eudicotyledons</taxon>
        <taxon>Gunneridae</taxon>
        <taxon>Pentapetalae</taxon>
        <taxon>rosids</taxon>
        <taxon>fabids</taxon>
        <taxon>Fabales</taxon>
        <taxon>Fabaceae</taxon>
        <taxon>Papilionoideae</taxon>
        <taxon>50 kb inversion clade</taxon>
        <taxon>NPAAA clade</taxon>
        <taxon>indigoferoid/millettioid clade</taxon>
        <taxon>Phaseoleae</taxon>
        <taxon>Mucuna</taxon>
    </lineage>
</organism>
<comment type="caution">
    <text evidence="15">The sequence shown here is derived from an EMBL/GenBank/DDBJ whole genome shotgun (WGS) entry which is preliminary data.</text>
</comment>
<evidence type="ECO:0000256" key="10">
    <source>
        <dbReference type="ARBA" id="ARBA00084091"/>
    </source>
</evidence>
<dbReference type="InterPro" id="IPR001841">
    <property type="entry name" value="Znf_RING"/>
</dbReference>
<reference evidence="15" key="1">
    <citation type="submission" date="2018-05" db="EMBL/GenBank/DDBJ databases">
        <title>Draft genome of Mucuna pruriens seed.</title>
        <authorList>
            <person name="Nnadi N.E."/>
            <person name="Vos R."/>
            <person name="Hasami M.H."/>
            <person name="Devisetty U.K."/>
            <person name="Aguiy J.C."/>
        </authorList>
    </citation>
    <scope>NUCLEOTIDE SEQUENCE [LARGE SCALE GENOMIC DNA]</scope>
    <source>
        <strain evidence="15">JCA_2017</strain>
    </source>
</reference>
<dbReference type="FunFam" id="1.20.5.490:FF:000004">
    <property type="entry name" value="Transcription factor HY5"/>
    <property type="match status" value="1"/>
</dbReference>
<comment type="similarity">
    <text evidence="2">Belongs to the bZIP family.</text>
</comment>
<dbReference type="FunFam" id="3.30.40.10:FF:000779">
    <property type="entry name" value="Cellulose synthase A catalytic subunit 1 [UDP-forming]"/>
    <property type="match status" value="1"/>
</dbReference>
<dbReference type="CDD" id="cd16617">
    <property type="entry name" value="mRING-HC-C4C4_CesA"/>
    <property type="match status" value="1"/>
</dbReference>
<dbReference type="GO" id="GO:0000981">
    <property type="term" value="F:DNA-binding transcription factor activity, RNA polymerase II-specific"/>
    <property type="evidence" value="ECO:0007669"/>
    <property type="project" value="InterPro"/>
</dbReference>
<evidence type="ECO:0000256" key="2">
    <source>
        <dbReference type="ARBA" id="ARBA00007163"/>
    </source>
</evidence>
<dbReference type="InterPro" id="IPR004827">
    <property type="entry name" value="bZIP"/>
</dbReference>
<dbReference type="SMART" id="SM00338">
    <property type="entry name" value="BRLZ"/>
    <property type="match status" value="1"/>
</dbReference>
<dbReference type="CDD" id="cd14704">
    <property type="entry name" value="bZIP_HY5-like"/>
    <property type="match status" value="1"/>
</dbReference>
<proteinExistence type="inferred from homology"/>
<feature type="domain" description="RING-type" evidence="13">
    <location>
        <begin position="63"/>
        <end position="109"/>
    </location>
</feature>
<dbReference type="SUPFAM" id="SSF57850">
    <property type="entry name" value="RING/U-box"/>
    <property type="match status" value="1"/>
</dbReference>
<dbReference type="InterPro" id="IPR044280">
    <property type="entry name" value="Hac1/HY5"/>
</dbReference>
<evidence type="ECO:0000256" key="1">
    <source>
        <dbReference type="ARBA" id="ARBA00004123"/>
    </source>
</evidence>
<keyword evidence="7" id="KW-0804">Transcription</keyword>
<dbReference type="PANTHER" id="PTHR46714:SF6">
    <property type="entry name" value="TRANSCRIPTIONAL ACTIVATOR HAC1"/>
    <property type="match status" value="1"/>
</dbReference>
<dbReference type="GO" id="GO:0010218">
    <property type="term" value="P:response to far red light"/>
    <property type="evidence" value="ECO:0007669"/>
    <property type="project" value="TreeGrafter"/>
</dbReference>
<keyword evidence="3" id="KW-0832">Ubl conjugation</keyword>
<keyword evidence="4" id="KW-0805">Transcription regulation</keyword>
<evidence type="ECO:0000256" key="3">
    <source>
        <dbReference type="ARBA" id="ARBA00022843"/>
    </source>
</evidence>
<dbReference type="GO" id="GO:0045944">
    <property type="term" value="P:positive regulation of transcription by RNA polymerase II"/>
    <property type="evidence" value="ECO:0007669"/>
    <property type="project" value="InterPro"/>
</dbReference>
<dbReference type="GO" id="GO:0008270">
    <property type="term" value="F:zinc ion binding"/>
    <property type="evidence" value="ECO:0007669"/>
    <property type="project" value="UniProtKB-KW"/>
</dbReference>
<feature type="compositionally biased region" description="Acidic residues" evidence="12">
    <location>
        <begin position="119"/>
        <end position="135"/>
    </location>
</feature>
<feature type="non-terminal residue" evidence="15">
    <location>
        <position position="1"/>
    </location>
</feature>
<dbReference type="GO" id="GO:0010114">
    <property type="term" value="P:response to red light"/>
    <property type="evidence" value="ECO:0007669"/>
    <property type="project" value="TreeGrafter"/>
</dbReference>
<dbReference type="GO" id="GO:0010099">
    <property type="term" value="P:regulation of photomorphogenesis"/>
    <property type="evidence" value="ECO:0007669"/>
    <property type="project" value="TreeGrafter"/>
</dbReference>
<dbReference type="PANTHER" id="PTHR46714">
    <property type="entry name" value="TRANSCRIPTIONAL ACTIVATOR HAC1"/>
    <property type="match status" value="1"/>
</dbReference>
<keyword evidence="10" id="KW-0607">Phytochrome signaling pathway</keyword>
<feature type="domain" description="BZIP" evidence="14">
    <location>
        <begin position="262"/>
        <end position="325"/>
    </location>
</feature>
<keyword evidence="11" id="KW-0862">Zinc</keyword>
<dbReference type="GO" id="GO:0009585">
    <property type="term" value="P:red, far-red light phototransduction"/>
    <property type="evidence" value="ECO:0007669"/>
    <property type="project" value="UniProtKB-KW"/>
</dbReference>
<dbReference type="Proteomes" id="UP000257109">
    <property type="component" value="Unassembled WGS sequence"/>
</dbReference>
<evidence type="ECO:0000256" key="11">
    <source>
        <dbReference type="PROSITE-ProRule" id="PRU00175"/>
    </source>
</evidence>
<evidence type="ECO:0000313" key="16">
    <source>
        <dbReference type="Proteomes" id="UP000257109"/>
    </source>
</evidence>
<evidence type="ECO:0000313" key="15">
    <source>
        <dbReference type="EMBL" id="RDX77450.1"/>
    </source>
</evidence>
<dbReference type="GO" id="GO:0005634">
    <property type="term" value="C:nucleus"/>
    <property type="evidence" value="ECO:0007669"/>
    <property type="project" value="UniProtKB-SubCell"/>
</dbReference>
<dbReference type="Gene3D" id="1.20.5.490">
    <property type="entry name" value="Single helix bin"/>
    <property type="match status" value="1"/>
</dbReference>
<protein>
    <recommendedName>
        <fullName evidence="9">Transcription factor HY5</fullName>
    </recommendedName>
</protein>